<feature type="non-terminal residue" evidence="8">
    <location>
        <position position="1"/>
    </location>
</feature>
<organism evidence="8 9">
    <name type="scientific">Polypterus senegalus</name>
    <name type="common">Senegal bichir</name>
    <dbReference type="NCBI Taxonomy" id="55291"/>
    <lineage>
        <taxon>Eukaryota</taxon>
        <taxon>Metazoa</taxon>
        <taxon>Chordata</taxon>
        <taxon>Craniata</taxon>
        <taxon>Vertebrata</taxon>
        <taxon>Euteleostomi</taxon>
        <taxon>Actinopterygii</taxon>
        <taxon>Polypteriformes</taxon>
        <taxon>Polypteridae</taxon>
        <taxon>Polypterus</taxon>
    </lineage>
</organism>
<keyword evidence="6" id="KW-0449">Lipoprotein</keyword>
<reference evidence="8 9" key="1">
    <citation type="journal article" date="2021" name="Cell">
        <title>Tracing the genetic footprints of vertebrate landing in non-teleost ray-finned fishes.</title>
        <authorList>
            <person name="Bi X."/>
            <person name="Wang K."/>
            <person name="Yang L."/>
            <person name="Pan H."/>
            <person name="Jiang H."/>
            <person name="Wei Q."/>
            <person name="Fang M."/>
            <person name="Yu H."/>
            <person name="Zhu C."/>
            <person name="Cai Y."/>
            <person name="He Y."/>
            <person name="Gan X."/>
            <person name="Zeng H."/>
            <person name="Yu D."/>
            <person name="Zhu Y."/>
            <person name="Jiang H."/>
            <person name="Qiu Q."/>
            <person name="Yang H."/>
            <person name="Zhang Y.E."/>
            <person name="Wang W."/>
            <person name="Zhu M."/>
            <person name="He S."/>
            <person name="Zhang G."/>
        </authorList>
    </citation>
    <scope>NUCLEOTIDE SEQUENCE [LARGE SCALE GENOMIC DNA]</scope>
    <source>
        <strain evidence="8">Bchr_013</strain>
    </source>
</reference>
<dbReference type="SMART" id="SM00175">
    <property type="entry name" value="RAB"/>
    <property type="match status" value="1"/>
</dbReference>
<evidence type="ECO:0000256" key="7">
    <source>
        <dbReference type="ARBA" id="ARBA00047660"/>
    </source>
</evidence>
<comment type="subcellular location">
    <subcellularLocation>
        <location evidence="1">Membrane</location>
        <topology evidence="1">Lipid-anchor</topology>
    </subcellularLocation>
</comment>
<dbReference type="GO" id="GO:0005525">
    <property type="term" value="F:GTP binding"/>
    <property type="evidence" value="ECO:0007669"/>
    <property type="project" value="UniProtKB-KW"/>
</dbReference>
<accession>A0A8X8BJQ2</accession>
<keyword evidence="9" id="KW-1185">Reference proteome</keyword>
<dbReference type="InterPro" id="IPR027417">
    <property type="entry name" value="P-loop_NTPase"/>
</dbReference>
<dbReference type="Pfam" id="PF00071">
    <property type="entry name" value="Ras"/>
    <property type="match status" value="1"/>
</dbReference>
<dbReference type="EMBL" id="JAATIS010008546">
    <property type="protein sequence ID" value="KAG2457409.1"/>
    <property type="molecule type" value="Genomic_DNA"/>
</dbReference>
<evidence type="ECO:0000256" key="4">
    <source>
        <dbReference type="ARBA" id="ARBA00022741"/>
    </source>
</evidence>
<dbReference type="Proteomes" id="UP000886611">
    <property type="component" value="Unassembled WGS sequence"/>
</dbReference>
<dbReference type="AlphaFoldDB" id="A0A8X8BJQ2"/>
<protein>
    <recommendedName>
        <fullName evidence="3">small monomeric GTPase</fullName>
        <ecNumber evidence="3">3.6.5.2</ecNumber>
    </recommendedName>
</protein>
<dbReference type="PANTHER" id="PTHR47980">
    <property type="entry name" value="LD44762P"/>
    <property type="match status" value="1"/>
</dbReference>
<dbReference type="GO" id="GO:0003925">
    <property type="term" value="F:G protein activity"/>
    <property type="evidence" value="ECO:0007669"/>
    <property type="project" value="UniProtKB-EC"/>
</dbReference>
<evidence type="ECO:0000313" key="8">
    <source>
        <dbReference type="EMBL" id="KAG2457409.1"/>
    </source>
</evidence>
<sequence>MRQVTPQHHTSSDGMEQCEVFYGVPFLPPSLSKCGLQNEDARSGWDQSKNSDLGIFLVYDITSERSFKHIMKWASDVDEYAPEKVQKILIGNKADEDMRRQVATDQGVKVKYF</sequence>
<evidence type="ECO:0000256" key="2">
    <source>
        <dbReference type="ARBA" id="ARBA00006270"/>
    </source>
</evidence>
<comment type="caution">
    <text evidence="8">The sequence shown here is derived from an EMBL/GenBank/DDBJ whole genome shotgun (WGS) entry which is preliminary data.</text>
</comment>
<dbReference type="EC" id="3.6.5.2" evidence="3"/>
<dbReference type="SUPFAM" id="SSF52540">
    <property type="entry name" value="P-loop containing nucleoside triphosphate hydrolases"/>
    <property type="match status" value="1"/>
</dbReference>
<dbReference type="InterPro" id="IPR050305">
    <property type="entry name" value="Small_GTPase_Rab"/>
</dbReference>
<dbReference type="Gene3D" id="3.40.50.300">
    <property type="entry name" value="P-loop containing nucleotide triphosphate hydrolases"/>
    <property type="match status" value="1"/>
</dbReference>
<evidence type="ECO:0000256" key="3">
    <source>
        <dbReference type="ARBA" id="ARBA00011984"/>
    </source>
</evidence>
<keyword evidence="6" id="KW-0636">Prenylation</keyword>
<evidence type="ECO:0000256" key="5">
    <source>
        <dbReference type="ARBA" id="ARBA00023134"/>
    </source>
</evidence>
<comment type="similarity">
    <text evidence="2">Belongs to the small GTPase superfamily. Rab family.</text>
</comment>
<keyword evidence="4" id="KW-0547">Nucleotide-binding</keyword>
<evidence type="ECO:0000256" key="1">
    <source>
        <dbReference type="ARBA" id="ARBA00004635"/>
    </source>
</evidence>
<dbReference type="InterPro" id="IPR001806">
    <property type="entry name" value="Small_GTPase"/>
</dbReference>
<feature type="non-terminal residue" evidence="8">
    <location>
        <position position="113"/>
    </location>
</feature>
<proteinExistence type="inferred from homology"/>
<dbReference type="GO" id="GO:0016020">
    <property type="term" value="C:membrane"/>
    <property type="evidence" value="ECO:0007669"/>
    <property type="project" value="UniProtKB-SubCell"/>
</dbReference>
<name>A0A8X8BJQ2_POLSE</name>
<evidence type="ECO:0000256" key="6">
    <source>
        <dbReference type="ARBA" id="ARBA00023289"/>
    </source>
</evidence>
<gene>
    <name evidence="8" type="primary">Rab15_0</name>
    <name evidence="8" type="ORF">GTO96_0012338</name>
</gene>
<comment type="catalytic activity">
    <reaction evidence="7">
        <text>GTP + H2O = GDP + phosphate + H(+)</text>
        <dbReference type="Rhea" id="RHEA:19669"/>
        <dbReference type="ChEBI" id="CHEBI:15377"/>
        <dbReference type="ChEBI" id="CHEBI:15378"/>
        <dbReference type="ChEBI" id="CHEBI:37565"/>
        <dbReference type="ChEBI" id="CHEBI:43474"/>
        <dbReference type="ChEBI" id="CHEBI:58189"/>
        <dbReference type="EC" id="3.6.5.2"/>
    </reaction>
    <physiologicalReaction direction="left-to-right" evidence="7">
        <dbReference type="Rhea" id="RHEA:19670"/>
    </physiologicalReaction>
</comment>
<keyword evidence="5" id="KW-0342">GTP-binding</keyword>
<evidence type="ECO:0000313" key="9">
    <source>
        <dbReference type="Proteomes" id="UP000886611"/>
    </source>
</evidence>